<reference evidence="1" key="1">
    <citation type="journal article" date="2013" name="Genetics">
        <title>The draft genome and transcriptome of Panagrellus redivivus are shaped by the harsh demands of a free-living lifestyle.</title>
        <authorList>
            <person name="Srinivasan J."/>
            <person name="Dillman A.R."/>
            <person name="Macchietto M.G."/>
            <person name="Heikkinen L."/>
            <person name="Lakso M."/>
            <person name="Fracchia K.M."/>
            <person name="Antoshechkin I."/>
            <person name="Mortazavi A."/>
            <person name="Wong G."/>
            <person name="Sternberg P.W."/>
        </authorList>
    </citation>
    <scope>NUCLEOTIDE SEQUENCE [LARGE SCALE GENOMIC DNA]</scope>
    <source>
        <strain evidence="1">MT8872</strain>
    </source>
</reference>
<organism evidence="1 2">
    <name type="scientific">Panagrellus redivivus</name>
    <name type="common">Microworm</name>
    <dbReference type="NCBI Taxonomy" id="6233"/>
    <lineage>
        <taxon>Eukaryota</taxon>
        <taxon>Metazoa</taxon>
        <taxon>Ecdysozoa</taxon>
        <taxon>Nematoda</taxon>
        <taxon>Chromadorea</taxon>
        <taxon>Rhabditida</taxon>
        <taxon>Tylenchina</taxon>
        <taxon>Panagrolaimomorpha</taxon>
        <taxon>Panagrolaimoidea</taxon>
        <taxon>Panagrolaimidae</taxon>
        <taxon>Panagrellus</taxon>
    </lineage>
</organism>
<evidence type="ECO:0000313" key="2">
    <source>
        <dbReference type="WBParaSite" id="Pan_g6778.t1"/>
    </source>
</evidence>
<protein>
    <submittedName>
        <fullName evidence="2">FTH domain-containing protein</fullName>
    </submittedName>
</protein>
<sequence length="317" mass="36262">MSRRPPTIDVPAQHRSFFANNQPARQSMQIWLLSCRSCSSKKTASATMPFPLKCLPYGFRQRLRELSNPAEAYNLQIAVGNQLSGLQPLVPAVDTFCMCLGMTADFETVRWSSGDSYEIVTDFDHKTFDPVTKELVFNIDTTFSIFDIRDDIFDNSNFTNLYVNKVHDVIIYKEELNLSFIEAVAVRVQNVKRLLLMVSKSTVSIGQIISLFPQIECAEMEFANKGWVQELLLLKRQNLSLTIMLPCLDSALSFEANEMELLLKNKCTVTIEYDKTMSAFHAEKKVYELIQNTNLVVNVERSYKDQELKFISFALKK</sequence>
<evidence type="ECO:0000313" key="1">
    <source>
        <dbReference type="Proteomes" id="UP000492821"/>
    </source>
</evidence>
<accession>A0A7E5A083</accession>
<name>A0A7E5A083_PANRE</name>
<dbReference type="AlphaFoldDB" id="A0A7E5A083"/>
<proteinExistence type="predicted"/>
<reference evidence="2" key="2">
    <citation type="submission" date="2020-10" db="UniProtKB">
        <authorList>
            <consortium name="WormBaseParasite"/>
        </authorList>
    </citation>
    <scope>IDENTIFICATION</scope>
</reference>
<dbReference type="Proteomes" id="UP000492821">
    <property type="component" value="Unassembled WGS sequence"/>
</dbReference>
<dbReference type="WBParaSite" id="Pan_g6778.t1">
    <property type="protein sequence ID" value="Pan_g6778.t1"/>
    <property type="gene ID" value="Pan_g6778"/>
</dbReference>
<keyword evidence="1" id="KW-1185">Reference proteome</keyword>